<evidence type="ECO:0000256" key="5">
    <source>
        <dbReference type="ARBA" id="ARBA00023150"/>
    </source>
</evidence>
<evidence type="ECO:0000256" key="9">
    <source>
        <dbReference type="ARBA" id="ARBA00030781"/>
    </source>
</evidence>
<name>A0ABW8PZD8_9GAMM</name>
<dbReference type="RefSeq" id="WP_405340886.1">
    <property type="nucleotide sequence ID" value="NZ_JBANFI010000007.1"/>
</dbReference>
<keyword evidence="5" id="KW-0501">Molybdenum cofactor biosynthesis</keyword>
<organism evidence="12 13">
    <name type="scientific">Marinospirillum alkalitolerans</name>
    <dbReference type="NCBI Taxonomy" id="3123374"/>
    <lineage>
        <taxon>Bacteria</taxon>
        <taxon>Pseudomonadati</taxon>
        <taxon>Pseudomonadota</taxon>
        <taxon>Gammaproteobacteria</taxon>
        <taxon>Oceanospirillales</taxon>
        <taxon>Oceanospirillaceae</taxon>
        <taxon>Marinospirillum</taxon>
    </lineage>
</organism>
<protein>
    <recommendedName>
        <fullName evidence="4">Molybdopterin synthase catalytic subunit</fullName>
        <ecNumber evidence="3">2.8.1.12</ecNumber>
    </recommendedName>
    <alternativeName>
        <fullName evidence="9">MPT synthase subunit 2</fullName>
    </alternativeName>
    <alternativeName>
        <fullName evidence="7">Molybdenum cofactor biosynthesis protein E</fullName>
    </alternativeName>
    <alternativeName>
        <fullName evidence="8">Molybdopterin-converting factor large subunit</fullName>
    </alternativeName>
    <alternativeName>
        <fullName evidence="10">Molybdopterin-converting factor subunit 2</fullName>
    </alternativeName>
</protein>
<evidence type="ECO:0000256" key="6">
    <source>
        <dbReference type="ARBA" id="ARBA00026066"/>
    </source>
</evidence>
<evidence type="ECO:0000256" key="3">
    <source>
        <dbReference type="ARBA" id="ARBA00011950"/>
    </source>
</evidence>
<reference evidence="12 13" key="1">
    <citation type="submission" date="2024-02" db="EMBL/GenBank/DDBJ databases">
        <title>Marinospirillum sp. MEB 164 isolated from Lonar lake sediment.</title>
        <authorList>
            <person name="Joshi A."/>
            <person name="Thite S."/>
        </authorList>
    </citation>
    <scope>NUCLEOTIDE SEQUENCE [LARGE SCALE GENOMIC DNA]</scope>
    <source>
        <strain evidence="12 13">MEB164</strain>
    </source>
</reference>
<evidence type="ECO:0000313" key="13">
    <source>
        <dbReference type="Proteomes" id="UP001621714"/>
    </source>
</evidence>
<comment type="similarity">
    <text evidence="2">Belongs to the MoaE family.</text>
</comment>
<dbReference type="EC" id="2.8.1.12" evidence="3"/>
<proteinExistence type="inferred from homology"/>
<sequence length="159" mass="17811">MSIRVAVQTEPFHLEEAIEALRAQRTEIGALVTFTGYVRDFNERPDVEALVLEHYPGMTEGVLLHLAQEAQARFELTGVHVIHRVGRLTPGDPIVLVITASAHRQQAFDACAWLMDLLKTRAPFWKKEQTATGDYWVSARSTDTDAAQRWEGVCPTSPL</sequence>
<dbReference type="SUPFAM" id="SSF54690">
    <property type="entry name" value="Molybdopterin synthase subunit MoaE"/>
    <property type="match status" value="1"/>
</dbReference>
<dbReference type="PANTHER" id="PTHR23404">
    <property type="entry name" value="MOLYBDOPTERIN SYNTHASE RELATED"/>
    <property type="match status" value="1"/>
</dbReference>
<comment type="catalytic activity">
    <reaction evidence="11">
        <text>2 [molybdopterin-synthase sulfur-carrier protein]-C-terminal-Gly-aminoethanethioate + cyclic pyranopterin phosphate + H2O = molybdopterin + 2 [molybdopterin-synthase sulfur-carrier protein]-C-terminal Gly-Gly + 2 H(+)</text>
        <dbReference type="Rhea" id="RHEA:26333"/>
        <dbReference type="Rhea" id="RHEA-COMP:12202"/>
        <dbReference type="Rhea" id="RHEA-COMP:19907"/>
        <dbReference type="ChEBI" id="CHEBI:15377"/>
        <dbReference type="ChEBI" id="CHEBI:15378"/>
        <dbReference type="ChEBI" id="CHEBI:58698"/>
        <dbReference type="ChEBI" id="CHEBI:59648"/>
        <dbReference type="ChEBI" id="CHEBI:90778"/>
        <dbReference type="ChEBI" id="CHEBI:232372"/>
        <dbReference type="EC" id="2.8.1.12"/>
    </reaction>
</comment>
<evidence type="ECO:0000256" key="4">
    <source>
        <dbReference type="ARBA" id="ARBA00013858"/>
    </source>
</evidence>
<evidence type="ECO:0000256" key="10">
    <source>
        <dbReference type="ARBA" id="ARBA00032474"/>
    </source>
</evidence>
<dbReference type="Pfam" id="PF02391">
    <property type="entry name" value="MoaE"/>
    <property type="match status" value="1"/>
</dbReference>
<gene>
    <name evidence="12" type="ORF">V6U78_11455</name>
</gene>
<dbReference type="InterPro" id="IPR036563">
    <property type="entry name" value="MoaE_sf"/>
</dbReference>
<evidence type="ECO:0000256" key="8">
    <source>
        <dbReference type="ARBA" id="ARBA00030407"/>
    </source>
</evidence>
<accession>A0ABW8PZD8</accession>
<evidence type="ECO:0000256" key="2">
    <source>
        <dbReference type="ARBA" id="ARBA00005426"/>
    </source>
</evidence>
<dbReference type="CDD" id="cd00756">
    <property type="entry name" value="MoaE"/>
    <property type="match status" value="1"/>
</dbReference>
<dbReference type="InterPro" id="IPR003448">
    <property type="entry name" value="Mopterin_biosynth_MoaE"/>
</dbReference>
<comment type="subunit">
    <text evidence="6">Heterotetramer of 2 MoaD subunits and 2 MoaE subunits. Also stable as homodimer. The enzyme changes between these two forms during catalysis.</text>
</comment>
<comment type="caution">
    <text evidence="12">The sequence shown here is derived from an EMBL/GenBank/DDBJ whole genome shotgun (WGS) entry which is preliminary data.</text>
</comment>
<evidence type="ECO:0000256" key="11">
    <source>
        <dbReference type="ARBA" id="ARBA00049878"/>
    </source>
</evidence>
<evidence type="ECO:0000313" key="12">
    <source>
        <dbReference type="EMBL" id="MFK7161653.1"/>
    </source>
</evidence>
<evidence type="ECO:0000256" key="1">
    <source>
        <dbReference type="ARBA" id="ARBA00005046"/>
    </source>
</evidence>
<evidence type="ECO:0000256" key="7">
    <source>
        <dbReference type="ARBA" id="ARBA00029745"/>
    </source>
</evidence>
<comment type="pathway">
    <text evidence="1">Cofactor biosynthesis; molybdopterin biosynthesis.</text>
</comment>
<dbReference type="Gene3D" id="3.90.1170.40">
    <property type="entry name" value="Molybdopterin biosynthesis MoaE subunit"/>
    <property type="match status" value="1"/>
</dbReference>
<keyword evidence="13" id="KW-1185">Reference proteome</keyword>
<dbReference type="Proteomes" id="UP001621714">
    <property type="component" value="Unassembled WGS sequence"/>
</dbReference>
<dbReference type="EMBL" id="JBANFI010000007">
    <property type="protein sequence ID" value="MFK7161653.1"/>
    <property type="molecule type" value="Genomic_DNA"/>
</dbReference>